<dbReference type="PRINTS" id="PR00038">
    <property type="entry name" value="HTHLUXR"/>
</dbReference>
<keyword evidence="8" id="KW-1185">Reference proteome</keyword>
<dbReference type="InterPro" id="IPR016032">
    <property type="entry name" value="Sig_transdc_resp-reg_C-effctor"/>
</dbReference>
<dbReference type="PANTHER" id="PTHR43214:SF41">
    <property type="entry name" value="NITRATE_NITRITE RESPONSE REGULATOR PROTEIN NARP"/>
    <property type="match status" value="1"/>
</dbReference>
<reference evidence="8" key="4">
    <citation type="submission" date="2017-10" db="EMBL/GenBank/DDBJ databases">
        <authorList>
            <person name="Frank J."/>
        </authorList>
    </citation>
    <scope>NUCLEOTIDE SEQUENCE [LARGE SCALE GENOMIC DNA]</scope>
</reference>
<reference evidence="7" key="3">
    <citation type="submission" date="2017-10" db="EMBL/GenBank/DDBJ databases">
        <authorList>
            <person name="Banno H."/>
            <person name="Chua N.-H."/>
        </authorList>
    </citation>
    <scope>NUCLEOTIDE SEQUENCE [LARGE SCALE GENOMIC DNA]</scope>
    <source>
        <strain evidence="7">Kuenenia_mbr1_ru-nijmegen</strain>
    </source>
</reference>
<dbReference type="EMBL" id="CP049055">
    <property type="protein sequence ID" value="QII13443.1"/>
    <property type="molecule type" value="Genomic_DNA"/>
</dbReference>
<dbReference type="GO" id="GO:0006355">
    <property type="term" value="P:regulation of DNA-templated transcription"/>
    <property type="evidence" value="ECO:0007669"/>
    <property type="project" value="InterPro"/>
</dbReference>
<evidence type="ECO:0000256" key="2">
    <source>
        <dbReference type="ARBA" id="ARBA00023125"/>
    </source>
</evidence>
<evidence type="ECO:0000313" key="7">
    <source>
        <dbReference type="EMBL" id="SOH05537.1"/>
    </source>
</evidence>
<protein>
    <submittedName>
        <fullName evidence="6">Putative two component response regulator</fullName>
    </submittedName>
    <submittedName>
        <fullName evidence="5">Similar to two component response regulator</fullName>
    </submittedName>
</protein>
<dbReference type="RefSeq" id="WP_099326107.1">
    <property type="nucleotide sequence ID" value="NZ_CP049055.1"/>
</dbReference>
<dbReference type="EMBL" id="CT030148">
    <property type="protein sequence ID" value="CAJ70807.1"/>
    <property type="molecule type" value="Genomic_DNA"/>
</dbReference>
<reference evidence="5" key="2">
    <citation type="submission" date="2006-01" db="EMBL/GenBank/DDBJ databases">
        <authorList>
            <person name="Genoscope"/>
        </authorList>
    </citation>
    <scope>NUCLEOTIDE SEQUENCE</scope>
</reference>
<dbReference type="OrthoDB" id="9796655at2"/>
<dbReference type="PROSITE" id="PS50043">
    <property type="entry name" value="HTH_LUXR_2"/>
    <property type="match status" value="1"/>
</dbReference>
<reference evidence="6 9" key="5">
    <citation type="submission" date="2020-02" db="EMBL/GenBank/DDBJ databases">
        <title>Newly sequenced genome of strain CSTR1 showed variability in Candidatus Kuenenia stuttgartiensis genomes.</title>
        <authorList>
            <person name="Ding C."/>
            <person name="Adrian L."/>
        </authorList>
    </citation>
    <scope>NUCLEOTIDE SEQUENCE [LARGE SCALE GENOMIC DNA]</scope>
    <source>
        <strain evidence="6 9">CSTR1</strain>
    </source>
</reference>
<keyword evidence="3" id="KW-0804">Transcription</keyword>
<dbReference type="Proteomes" id="UP000221734">
    <property type="component" value="Chromosome Kuenenia_stuttgartiensis_MBR1"/>
</dbReference>
<dbReference type="KEGG" id="kst:KSMBR1_3059"/>
<evidence type="ECO:0000313" key="8">
    <source>
        <dbReference type="Proteomes" id="UP000221734"/>
    </source>
</evidence>
<name>Q1Q7L1_KUEST</name>
<accession>Q1Q7L1</accession>
<dbReference type="InterPro" id="IPR036388">
    <property type="entry name" value="WH-like_DNA-bd_sf"/>
</dbReference>
<dbReference type="Gene3D" id="1.10.10.10">
    <property type="entry name" value="Winged helix-like DNA-binding domain superfamily/Winged helix DNA-binding domain"/>
    <property type="match status" value="1"/>
</dbReference>
<dbReference type="GO" id="GO:0003677">
    <property type="term" value="F:DNA binding"/>
    <property type="evidence" value="ECO:0007669"/>
    <property type="project" value="UniProtKB-KW"/>
</dbReference>
<dbReference type="CDD" id="cd06170">
    <property type="entry name" value="LuxR_C_like"/>
    <property type="match status" value="1"/>
</dbReference>
<dbReference type="EMBL" id="LT934425">
    <property type="protein sequence ID" value="SOH05537.1"/>
    <property type="molecule type" value="Genomic_DNA"/>
</dbReference>
<dbReference type="SUPFAM" id="SSF46894">
    <property type="entry name" value="C-terminal effector domain of the bipartite response regulators"/>
    <property type="match status" value="1"/>
</dbReference>
<dbReference type="InterPro" id="IPR039420">
    <property type="entry name" value="WalR-like"/>
</dbReference>
<evidence type="ECO:0000313" key="9">
    <source>
        <dbReference type="Proteomes" id="UP000501926"/>
    </source>
</evidence>
<dbReference type="SMART" id="SM00421">
    <property type="entry name" value="HTH_LUXR"/>
    <property type="match status" value="1"/>
</dbReference>
<evidence type="ECO:0000259" key="4">
    <source>
        <dbReference type="PROSITE" id="PS50043"/>
    </source>
</evidence>
<dbReference type="Pfam" id="PF00196">
    <property type="entry name" value="GerE"/>
    <property type="match status" value="1"/>
</dbReference>
<evidence type="ECO:0000313" key="5">
    <source>
        <dbReference type="EMBL" id="CAJ70807.1"/>
    </source>
</evidence>
<dbReference type="AlphaFoldDB" id="Q1Q7L1"/>
<feature type="domain" description="HTH luxR-type" evidence="4">
    <location>
        <begin position="138"/>
        <end position="202"/>
    </location>
</feature>
<keyword evidence="1" id="KW-0805">Transcription regulation</keyword>
<gene>
    <name evidence="5" type="primary">narP</name>
    <name evidence="6" type="ORF">KsCSTR_40640</name>
    <name evidence="7" type="ORF">KSMBR1_3059</name>
    <name evidence="5" type="ORF">kusta0062</name>
</gene>
<evidence type="ECO:0000256" key="3">
    <source>
        <dbReference type="ARBA" id="ARBA00023163"/>
    </source>
</evidence>
<dbReference type="PANTHER" id="PTHR43214">
    <property type="entry name" value="TWO-COMPONENT RESPONSE REGULATOR"/>
    <property type="match status" value="1"/>
</dbReference>
<keyword evidence="2" id="KW-0238">DNA-binding</keyword>
<proteinExistence type="predicted"/>
<organism evidence="5">
    <name type="scientific">Kuenenia stuttgartiensis</name>
    <dbReference type="NCBI Taxonomy" id="174633"/>
    <lineage>
        <taxon>Bacteria</taxon>
        <taxon>Pseudomonadati</taxon>
        <taxon>Planctomycetota</taxon>
        <taxon>Candidatus Brocadiia</taxon>
        <taxon>Candidatus Brocadiales</taxon>
        <taxon>Candidatus Brocadiaceae</taxon>
        <taxon>Candidatus Kuenenia</taxon>
    </lineage>
</organism>
<dbReference type="InterPro" id="IPR000792">
    <property type="entry name" value="Tscrpt_reg_LuxR_C"/>
</dbReference>
<reference evidence="5" key="1">
    <citation type="journal article" date="2006" name="Nature">
        <title>Deciphering the evolution and metabolism of an anammox bacterium from a community genome.</title>
        <authorList>
            <person name="Strous M."/>
            <person name="Pelletier E."/>
            <person name="Mangenot S."/>
            <person name="Rattei T."/>
            <person name="Lehner A."/>
            <person name="Taylor M.W."/>
            <person name="Horn M."/>
            <person name="Daims H."/>
            <person name="Bartol-Mavel D."/>
            <person name="Wincker P."/>
            <person name="Barbe V."/>
            <person name="Fonknechten N."/>
            <person name="Vallenet D."/>
            <person name="Segurens B."/>
            <person name="Schenowitz-Truong C."/>
            <person name="Medigue C."/>
            <person name="Collingro A."/>
            <person name="Snel B."/>
            <person name="Dutilh B.E."/>
            <person name="OpDenCamp H.J.M."/>
            <person name="vanDerDrift C."/>
            <person name="Cirpus I."/>
            <person name="vanDePas-Schoonen K.T."/>
            <person name="Harhangi H.R."/>
            <person name="vanNiftrik L."/>
            <person name="Schmid M."/>
            <person name="Keltjens J."/>
            <person name="vanDeVossenberg J."/>
            <person name="Kartal B."/>
            <person name="Meier H."/>
            <person name="Frishman D."/>
            <person name="Huynen M.A."/>
            <person name="Mewes H."/>
            <person name="Weissenbach J."/>
            <person name="Jetten M.S.M."/>
            <person name="Wagner M."/>
            <person name="LePaslier D."/>
        </authorList>
    </citation>
    <scope>NUCLEOTIDE SEQUENCE</scope>
</reference>
<sequence>MDSAFGFYSKDVIKNAAFIFYIPGNEKSALDVFYSPMAFDILMRTHTVRKKEREAVSDISSFCDKWKKLLDKKFEGIGSAFKERSEQVYFIDVIKSQKRFYAVRGIVLSDSPQKINQAECPHLFILDRTHSDHTHIAKNFRKWQLNRREQEIVQLLLGDHSNKEIALYLNLSCNTIKGYLKLLMRKLDVNSRTGIISKLLME</sequence>
<evidence type="ECO:0000256" key="1">
    <source>
        <dbReference type="ARBA" id="ARBA00023015"/>
    </source>
</evidence>
<dbReference type="Proteomes" id="UP000501926">
    <property type="component" value="Chromosome"/>
</dbReference>
<evidence type="ECO:0000313" key="6">
    <source>
        <dbReference type="EMBL" id="QII13443.1"/>
    </source>
</evidence>